<dbReference type="SUPFAM" id="SSF49899">
    <property type="entry name" value="Concanavalin A-like lectins/glucanases"/>
    <property type="match status" value="1"/>
</dbReference>
<dbReference type="Gene3D" id="3.40.50.300">
    <property type="entry name" value="P-loop containing nucleotide triphosphate hydrolases"/>
    <property type="match status" value="2"/>
</dbReference>
<dbReference type="InterPro" id="IPR013320">
    <property type="entry name" value="ConA-like_dom_sf"/>
</dbReference>
<gene>
    <name evidence="3" type="ORF">D9613_003817</name>
</gene>
<name>A0A8H4VI60_9AGAR</name>
<keyword evidence="4" id="KW-1185">Reference proteome</keyword>
<dbReference type="InterPro" id="IPR043136">
    <property type="entry name" value="B30.2/SPRY_sf"/>
</dbReference>
<dbReference type="InterPro" id="IPR001870">
    <property type="entry name" value="B30.2/SPRY"/>
</dbReference>
<evidence type="ECO:0000313" key="3">
    <source>
        <dbReference type="EMBL" id="KAF4611456.1"/>
    </source>
</evidence>
<feature type="compositionally biased region" description="Acidic residues" evidence="1">
    <location>
        <begin position="529"/>
        <end position="546"/>
    </location>
</feature>
<dbReference type="EMBL" id="JAACJL010000057">
    <property type="protein sequence ID" value="KAF4611456.1"/>
    <property type="molecule type" value="Genomic_DNA"/>
</dbReference>
<reference evidence="3 4" key="1">
    <citation type="submission" date="2019-12" db="EMBL/GenBank/DDBJ databases">
        <authorList>
            <person name="Floudas D."/>
            <person name="Bentzer J."/>
            <person name="Ahren D."/>
            <person name="Johansson T."/>
            <person name="Persson P."/>
            <person name="Tunlid A."/>
        </authorList>
    </citation>
    <scope>NUCLEOTIDE SEQUENCE [LARGE SCALE GENOMIC DNA]</scope>
    <source>
        <strain evidence="3 4">CBS 102.39</strain>
    </source>
</reference>
<feature type="region of interest" description="Disordered" evidence="1">
    <location>
        <begin position="277"/>
        <end position="298"/>
    </location>
</feature>
<dbReference type="InterPro" id="IPR041679">
    <property type="entry name" value="DNA2/NAM7-like_C"/>
</dbReference>
<dbReference type="GO" id="GO:0003724">
    <property type="term" value="F:RNA helicase activity"/>
    <property type="evidence" value="ECO:0007669"/>
    <property type="project" value="TreeGrafter"/>
</dbReference>
<proteinExistence type="predicted"/>
<protein>
    <recommendedName>
        <fullName evidence="2">B30.2/SPRY domain-containing protein</fullName>
    </recommendedName>
</protein>
<evidence type="ECO:0000259" key="2">
    <source>
        <dbReference type="PROSITE" id="PS50188"/>
    </source>
</evidence>
<dbReference type="CDD" id="cd18808">
    <property type="entry name" value="SF1_C_Upf1"/>
    <property type="match status" value="1"/>
</dbReference>
<dbReference type="AlphaFoldDB" id="A0A8H4VI60"/>
<dbReference type="InterPro" id="IPR003877">
    <property type="entry name" value="SPRY_dom"/>
</dbReference>
<accession>A0A8H4VI60</accession>
<dbReference type="PANTHER" id="PTHR10887">
    <property type="entry name" value="DNA2/NAM7 HELICASE FAMILY"/>
    <property type="match status" value="1"/>
</dbReference>
<feature type="domain" description="B30.2/SPRY" evidence="2">
    <location>
        <begin position="1"/>
        <end position="113"/>
    </location>
</feature>
<dbReference type="InterPro" id="IPR047187">
    <property type="entry name" value="SF1_C_Upf1"/>
</dbReference>
<dbReference type="InterPro" id="IPR041677">
    <property type="entry name" value="DNA2/NAM7_AAA_11"/>
</dbReference>
<dbReference type="PROSITE" id="PS50188">
    <property type="entry name" value="B302_SPRY"/>
    <property type="match status" value="1"/>
</dbReference>
<dbReference type="GO" id="GO:0000184">
    <property type="term" value="P:nuclear-transcribed mRNA catabolic process, nonsense-mediated decay"/>
    <property type="evidence" value="ECO:0007669"/>
    <property type="project" value="TreeGrafter"/>
</dbReference>
<dbReference type="InterPro" id="IPR045055">
    <property type="entry name" value="DNA2/NAM7-like"/>
</dbReference>
<dbReference type="Pfam" id="PF13087">
    <property type="entry name" value="AAA_12"/>
    <property type="match status" value="1"/>
</dbReference>
<dbReference type="Pfam" id="PF00622">
    <property type="entry name" value="SPRY"/>
    <property type="match status" value="1"/>
</dbReference>
<dbReference type="GO" id="GO:0005737">
    <property type="term" value="C:cytoplasm"/>
    <property type="evidence" value="ECO:0007669"/>
    <property type="project" value="TreeGrafter"/>
</dbReference>
<dbReference type="InterPro" id="IPR027417">
    <property type="entry name" value="P-loop_NTPase"/>
</dbReference>
<feature type="region of interest" description="Disordered" evidence="1">
    <location>
        <begin position="183"/>
        <end position="216"/>
    </location>
</feature>
<dbReference type="Pfam" id="PF13086">
    <property type="entry name" value="AAA_11"/>
    <property type="match status" value="1"/>
</dbReference>
<dbReference type="SUPFAM" id="SSF52540">
    <property type="entry name" value="P-loop containing nucleoside triphosphate hydrolases"/>
    <property type="match status" value="1"/>
</dbReference>
<sequence length="1107" mass="123482">MKGTACKPYPQWRLPGWDRMSAGLHLDDMRKFFEDPNGGREYAQGLITRISPGDTVGCGYELQTGAIFYTYNGTRLPNAFTGIYLPHNDQDVFAAIGVEGDCEFEVNFGGELFRWLEGNEWDWRVEGHVGRLEGRSGHLDDELPSYQEAPCKRALLSRAFASNIHSTSSYAFSTLTQGSGSFTLSGPSRRARHGRPTPGARLQSTQARQQERFSPEDEVEAFLSISRIPSRGARSFYAAKKPSIAEGDWLQYDDDQSFSSDPMSSSSSRLSRYDWRKRATSRTTGQMTTDEEKSRHKKRLRVAENDFGPHSPYYNRILHYSSRFRKLLDLEEAEDEAALKHRLSTWSLAKLKKEGYCLTDLKAYWLKETQFGRPVADFLAKDVGDRLPENKLETKDNFLTRLPVRRGTQVLISRLDPLKEEPVIGSVLDSTQSHIRILFQTTFDLQDELWRLDLGRPNLMWERMRTAINQLQDDPAKLEVMDCEPSTETILQGTHLRDVLLRSFSSQPVSSDAIGEMSAAVLGEIDANEDSWDSSLSESEEAEEEDERHHAGVFKDDQLIQSWAERYSRPNPVVVEGDPPLDGLNASQIQAMATMIRNRVSLVQGPPGTGKTKTIIETIKLLKVPQPILVCTYTNVAVDNLVEGFGKAGVKPLRIGQNATSKQSSLQWSLDYKLQEHPLNPKLLKVAEQDEAVSAELKTLSKKYEALEIRIRDTAAPRKSTLARAQNMRAAIFKMVAKKKILKKNIYGLQQFMLRDTVAAADVICTTCISSACYALNVIDFPVVFIDEASMSTEPASLIPLMKGSRHLALIGDHKQLPPIIVSREAKQGGLGISLFERLTEEKQFYDLALQDGTVDAVGNVLPGLEPPRSQHLIPHPSKKHSPSVIFLDHAGSESFKGRSRVNITEAHLAASVVEDLLLSNPLLTGADIGIIAPYAAQVALLTKIFNAEETYRNRFQQVLGAERAALIPHIEIKTVDGFEGREKEVIIFSTVRNNSAGHIGFLADKKRLNVGLTRAKRGLFVLGNISTLRAGWESTTTEEEGVRVSRGKGADSWRRYAEYLVKDDLVISLTGNKLQSALYGNWRAAAAAASAAGVREKKEEMLIVGR</sequence>
<evidence type="ECO:0000256" key="1">
    <source>
        <dbReference type="SAM" id="MobiDB-lite"/>
    </source>
</evidence>
<organism evidence="3 4">
    <name type="scientific">Agrocybe pediades</name>
    <dbReference type="NCBI Taxonomy" id="84607"/>
    <lineage>
        <taxon>Eukaryota</taxon>
        <taxon>Fungi</taxon>
        <taxon>Dikarya</taxon>
        <taxon>Basidiomycota</taxon>
        <taxon>Agaricomycotina</taxon>
        <taxon>Agaricomycetes</taxon>
        <taxon>Agaricomycetidae</taxon>
        <taxon>Agaricales</taxon>
        <taxon>Agaricineae</taxon>
        <taxon>Strophariaceae</taxon>
        <taxon>Agrocybe</taxon>
    </lineage>
</organism>
<comment type="caution">
    <text evidence="3">The sequence shown here is derived from an EMBL/GenBank/DDBJ whole genome shotgun (WGS) entry which is preliminary data.</text>
</comment>
<feature type="region of interest" description="Disordered" evidence="1">
    <location>
        <begin position="529"/>
        <end position="553"/>
    </location>
</feature>
<dbReference type="Gene3D" id="2.60.120.920">
    <property type="match status" value="1"/>
</dbReference>
<evidence type="ECO:0000313" key="4">
    <source>
        <dbReference type="Proteomes" id="UP000521872"/>
    </source>
</evidence>
<dbReference type="Proteomes" id="UP000521872">
    <property type="component" value="Unassembled WGS sequence"/>
</dbReference>
<dbReference type="PANTHER" id="PTHR10887:SF517">
    <property type="entry name" value="RNA HELICASE NONSENSE MRNA REDUCING FACTOR"/>
    <property type="match status" value="1"/>
</dbReference>